<name>A0AAV2I706_LYMST</name>
<evidence type="ECO:0000313" key="5">
    <source>
        <dbReference type="Proteomes" id="UP001497497"/>
    </source>
</evidence>
<dbReference type="AlphaFoldDB" id="A0AAV2I706"/>
<feature type="region of interest" description="Disordered" evidence="1">
    <location>
        <begin position="40"/>
        <end position="64"/>
    </location>
</feature>
<dbReference type="Proteomes" id="UP001497497">
    <property type="component" value="Unassembled WGS sequence"/>
</dbReference>
<keyword evidence="2" id="KW-0472">Membrane</keyword>
<proteinExistence type="predicted"/>
<gene>
    <name evidence="4" type="ORF">GSLYS_00016121001</name>
</gene>
<evidence type="ECO:0000256" key="1">
    <source>
        <dbReference type="SAM" id="MobiDB-lite"/>
    </source>
</evidence>
<accession>A0AAV2I706</accession>
<keyword evidence="5" id="KW-1185">Reference proteome</keyword>
<sequence length="112" mass="12607">MTRKAHQLKLLIPRHPMEALLLVALILLLQNDILSGQTTDPVRKKEDLDQTQNKTKPEVPDDAKEEEFSTSDILKIVAVTLGIICAVGLVTCLGFWYKKKHLKSRSSPLMET</sequence>
<evidence type="ECO:0000256" key="2">
    <source>
        <dbReference type="SAM" id="Phobius"/>
    </source>
</evidence>
<feature type="transmembrane region" description="Helical" evidence="2">
    <location>
        <begin position="73"/>
        <end position="97"/>
    </location>
</feature>
<keyword evidence="2" id="KW-0812">Transmembrane</keyword>
<evidence type="ECO:0000313" key="4">
    <source>
        <dbReference type="EMBL" id="CAL1542587.1"/>
    </source>
</evidence>
<organism evidence="4 5">
    <name type="scientific">Lymnaea stagnalis</name>
    <name type="common">Great pond snail</name>
    <name type="synonym">Helix stagnalis</name>
    <dbReference type="NCBI Taxonomy" id="6523"/>
    <lineage>
        <taxon>Eukaryota</taxon>
        <taxon>Metazoa</taxon>
        <taxon>Spiralia</taxon>
        <taxon>Lophotrochozoa</taxon>
        <taxon>Mollusca</taxon>
        <taxon>Gastropoda</taxon>
        <taxon>Heterobranchia</taxon>
        <taxon>Euthyneura</taxon>
        <taxon>Panpulmonata</taxon>
        <taxon>Hygrophila</taxon>
        <taxon>Lymnaeoidea</taxon>
        <taxon>Lymnaeidae</taxon>
        <taxon>Lymnaea</taxon>
    </lineage>
</organism>
<feature type="signal peptide" evidence="3">
    <location>
        <begin position="1"/>
        <end position="36"/>
    </location>
</feature>
<keyword evidence="3" id="KW-0732">Signal</keyword>
<feature type="chain" id="PRO_5043685230" evidence="3">
    <location>
        <begin position="37"/>
        <end position="112"/>
    </location>
</feature>
<keyword evidence="2" id="KW-1133">Transmembrane helix</keyword>
<evidence type="ECO:0000256" key="3">
    <source>
        <dbReference type="SAM" id="SignalP"/>
    </source>
</evidence>
<dbReference type="EMBL" id="CAXITT010000494">
    <property type="protein sequence ID" value="CAL1542587.1"/>
    <property type="molecule type" value="Genomic_DNA"/>
</dbReference>
<protein>
    <submittedName>
        <fullName evidence="4">Uncharacterized protein</fullName>
    </submittedName>
</protein>
<comment type="caution">
    <text evidence="4">The sequence shown here is derived from an EMBL/GenBank/DDBJ whole genome shotgun (WGS) entry which is preliminary data.</text>
</comment>
<reference evidence="4 5" key="1">
    <citation type="submission" date="2024-04" db="EMBL/GenBank/DDBJ databases">
        <authorList>
            <consortium name="Genoscope - CEA"/>
            <person name="William W."/>
        </authorList>
    </citation>
    <scope>NUCLEOTIDE SEQUENCE [LARGE SCALE GENOMIC DNA]</scope>
</reference>